<dbReference type="GO" id="GO:0005886">
    <property type="term" value="C:plasma membrane"/>
    <property type="evidence" value="ECO:0007669"/>
    <property type="project" value="TreeGrafter"/>
</dbReference>
<feature type="transmembrane region" description="Helical" evidence="1">
    <location>
        <begin position="157"/>
        <end position="176"/>
    </location>
</feature>
<keyword evidence="1" id="KW-0812">Transmembrane</keyword>
<dbReference type="EMBL" id="RCUY01000005">
    <property type="protein sequence ID" value="RLP82971.1"/>
    <property type="molecule type" value="Genomic_DNA"/>
</dbReference>
<protein>
    <recommendedName>
        <fullName evidence="4">HdeD family acid-resistance protein</fullName>
    </recommendedName>
</protein>
<dbReference type="InterPro" id="IPR052712">
    <property type="entry name" value="Acid_resist_chaperone_HdeD"/>
</dbReference>
<proteinExistence type="predicted"/>
<dbReference type="PANTHER" id="PTHR34989:SF1">
    <property type="entry name" value="PROTEIN HDED"/>
    <property type="match status" value="1"/>
</dbReference>
<evidence type="ECO:0000313" key="2">
    <source>
        <dbReference type="EMBL" id="RLP82971.1"/>
    </source>
</evidence>
<accession>A0A3L7ATU5</accession>
<dbReference type="RefSeq" id="WP_121688109.1">
    <property type="nucleotide sequence ID" value="NZ_RCUY01000005.1"/>
</dbReference>
<sequence>MTQEPSLSRTLTNGVRTALGIAGIIAIIIGILILVAPLKTASVITAFIAIYAVVAGVIYAALGIFAKSASTWGRIGNVLLGVLFVIAGIVAFTDLGNVTTVLAVFTAIFIGVSWIFEGVLAFASLRSVANKVWGVVFAVLSIIAGILVITAPFAFAALLWLILGVALVVLGILQIVRAFSYRGPANGATLRVDEARI</sequence>
<comment type="caution">
    <text evidence="2">The sequence shown here is derived from an EMBL/GenBank/DDBJ whole genome shotgun (WGS) entry which is preliminary data.</text>
</comment>
<dbReference type="AlphaFoldDB" id="A0A3L7ATU5"/>
<evidence type="ECO:0008006" key="4">
    <source>
        <dbReference type="Google" id="ProtNLM"/>
    </source>
</evidence>
<evidence type="ECO:0000313" key="3">
    <source>
        <dbReference type="Proteomes" id="UP000269438"/>
    </source>
</evidence>
<gene>
    <name evidence="2" type="ORF">D9V34_06925</name>
</gene>
<keyword evidence="1" id="KW-0472">Membrane</keyword>
<feature type="transmembrane region" description="Helical" evidence="1">
    <location>
        <begin position="132"/>
        <end position="151"/>
    </location>
</feature>
<dbReference type="OrthoDB" id="3238356at2"/>
<feature type="transmembrane region" description="Helical" evidence="1">
    <location>
        <begin position="101"/>
        <end position="125"/>
    </location>
</feature>
<feature type="transmembrane region" description="Helical" evidence="1">
    <location>
        <begin position="78"/>
        <end position="95"/>
    </location>
</feature>
<keyword evidence="1" id="KW-1133">Transmembrane helix</keyword>
<evidence type="ECO:0000256" key="1">
    <source>
        <dbReference type="SAM" id="Phobius"/>
    </source>
</evidence>
<organism evidence="2 3">
    <name type="scientific">Mycetocola lacteus</name>
    <dbReference type="NCBI Taxonomy" id="76637"/>
    <lineage>
        <taxon>Bacteria</taxon>
        <taxon>Bacillati</taxon>
        <taxon>Actinomycetota</taxon>
        <taxon>Actinomycetes</taxon>
        <taxon>Micrococcales</taxon>
        <taxon>Microbacteriaceae</taxon>
        <taxon>Mycetocola</taxon>
    </lineage>
</organism>
<keyword evidence="3" id="KW-1185">Reference proteome</keyword>
<dbReference type="Proteomes" id="UP000269438">
    <property type="component" value="Unassembled WGS sequence"/>
</dbReference>
<reference evidence="2 3" key="1">
    <citation type="submission" date="2018-10" db="EMBL/GenBank/DDBJ databases">
        <authorList>
            <person name="Li J."/>
        </authorList>
    </citation>
    <scope>NUCLEOTIDE SEQUENCE [LARGE SCALE GENOMIC DNA]</scope>
    <source>
        <strain evidence="2 3">JCM 11654</strain>
    </source>
</reference>
<feature type="transmembrane region" description="Helical" evidence="1">
    <location>
        <begin position="18"/>
        <end position="38"/>
    </location>
</feature>
<dbReference type="Pfam" id="PF03729">
    <property type="entry name" value="DUF308"/>
    <property type="match status" value="2"/>
</dbReference>
<dbReference type="InterPro" id="IPR005325">
    <property type="entry name" value="DUF308_memb"/>
</dbReference>
<feature type="transmembrane region" description="Helical" evidence="1">
    <location>
        <begin position="44"/>
        <end position="66"/>
    </location>
</feature>
<name>A0A3L7ATU5_9MICO</name>
<dbReference type="PANTHER" id="PTHR34989">
    <property type="entry name" value="PROTEIN HDED"/>
    <property type="match status" value="1"/>
</dbReference>